<dbReference type="GO" id="GO:0005635">
    <property type="term" value="C:nuclear envelope"/>
    <property type="evidence" value="ECO:0007669"/>
    <property type="project" value="TreeGrafter"/>
</dbReference>
<dbReference type="GO" id="GO:0006606">
    <property type="term" value="P:protein import into nucleus"/>
    <property type="evidence" value="ECO:0007669"/>
    <property type="project" value="TreeGrafter"/>
</dbReference>
<dbReference type="GO" id="GO:0031267">
    <property type="term" value="F:small GTPase binding"/>
    <property type="evidence" value="ECO:0007669"/>
    <property type="project" value="InterPro"/>
</dbReference>
<evidence type="ECO:0000259" key="6">
    <source>
        <dbReference type="PROSITE" id="PS50166"/>
    </source>
</evidence>
<keyword evidence="4" id="KW-0539">Nucleus</keyword>
<dbReference type="Pfam" id="PF03810">
    <property type="entry name" value="IBN_N"/>
    <property type="match status" value="1"/>
</dbReference>
<dbReference type="SMART" id="SM00913">
    <property type="entry name" value="IBN_N"/>
    <property type="match status" value="1"/>
</dbReference>
<dbReference type="OrthoDB" id="431626at2759"/>
<evidence type="ECO:0000256" key="3">
    <source>
        <dbReference type="ARBA" id="ARBA00022927"/>
    </source>
</evidence>
<name>A0A058Z124_FONAL</name>
<evidence type="ECO:0000256" key="1">
    <source>
        <dbReference type="ARBA" id="ARBA00004123"/>
    </source>
</evidence>
<dbReference type="EMBL" id="KB932212">
    <property type="protein sequence ID" value="KCV67836.1"/>
    <property type="molecule type" value="Genomic_DNA"/>
</dbReference>
<dbReference type="InterPro" id="IPR001494">
    <property type="entry name" value="Importin-beta_N"/>
</dbReference>
<dbReference type="GO" id="GO:0005829">
    <property type="term" value="C:cytosol"/>
    <property type="evidence" value="ECO:0007669"/>
    <property type="project" value="TreeGrafter"/>
</dbReference>
<feature type="region of interest" description="Disordered" evidence="5">
    <location>
        <begin position="972"/>
        <end position="1009"/>
    </location>
</feature>
<dbReference type="InterPro" id="IPR011989">
    <property type="entry name" value="ARM-like"/>
</dbReference>
<dbReference type="InterPro" id="IPR056840">
    <property type="entry name" value="HEAT_IPO9_central"/>
</dbReference>
<dbReference type="STRING" id="691883.A0A058Z124"/>
<dbReference type="AlphaFoldDB" id="A0A058Z124"/>
<organism evidence="7">
    <name type="scientific">Fonticula alba</name>
    <name type="common">Slime mold</name>
    <dbReference type="NCBI Taxonomy" id="691883"/>
    <lineage>
        <taxon>Eukaryota</taxon>
        <taxon>Rotosphaerida</taxon>
        <taxon>Fonticulaceae</taxon>
        <taxon>Fonticula</taxon>
    </lineage>
</organism>
<accession>A0A058Z124</accession>
<feature type="compositionally biased region" description="Acidic residues" evidence="5">
    <location>
        <begin position="979"/>
        <end position="994"/>
    </location>
</feature>
<evidence type="ECO:0000256" key="4">
    <source>
        <dbReference type="ARBA" id="ARBA00023242"/>
    </source>
</evidence>
<comment type="subcellular location">
    <subcellularLocation>
        <location evidence="1">Nucleus</location>
    </subcellularLocation>
</comment>
<dbReference type="Pfam" id="PF25018">
    <property type="entry name" value="HEAT_IPO9_c"/>
    <property type="match status" value="1"/>
</dbReference>
<dbReference type="PANTHER" id="PTHR10997">
    <property type="entry name" value="IMPORTIN-7, 8, 11"/>
    <property type="match status" value="1"/>
</dbReference>
<dbReference type="InterPro" id="IPR016024">
    <property type="entry name" value="ARM-type_fold"/>
</dbReference>
<sequence length="1112" mass="119861">MEAVVSQCFESILSPAAGSRAQAEAQLDSLGSDPGFPLFLTRVLLDKTSARSYRQLSVTTLKRYIGRHWDSSSPDDTFVGPETPEDVKRTIHAQLLPALAEEDRSLRLLIANLIAIIAAHDWPTNWPELWPFLLSSLKSYSSATGEVPAVSYGSVFALSEFIDQIPTSLLLEMAADLLPTLHGIVADNACPLPLRARTLRIFGTVCQALSAHLDTDRSVIKNIATTYFPNWVALLQGLFQTLSPDCIAGHSDKDGLLLEALHVLGNLSESFPKLVDASLPTFLLYVGNLLLNLKTRFREEILESEEASVSSNDGDNVSFSYLLQSLMEFFQVAFTRSTFRKLLRPELPNLVPVLLEYMQISDSKISLWLEDLEAFLSEDDPDTFAFSCRITAERLLFSMLSGTTGAFQRAACQAVVTSAQEIAGQQLSLTNWKLFEASMLIIGRSCEEIAETLPELDLASYVTAVVLPCLQIKELPFLSGRALWLSSELAAHLPIGLAEKIYEYSIERLDPEFPVPLRVAALRAIHNFVDIMDPSRTSAHAEFLLRNLPLLIHSMFDGGAVSIEAHTSDMHILILDTLQSIVNSNVQCAVRLGTELVQPLLDLWVKTRSDVMIGPLYVALIGALVPESLPVNELVTRASCMILSESSPDTEVLLSSAFELLGTCIRHVPQTSVDDLLQVALPVTVAVMNKHLGDSYIQQHSAYVLRYALHRSPRSLASVLLAPDMSVLSVAVSHVVGLLTAVEPGLGNGGGPGAGGASAGSAGNLDYVAPDAGAGDDTCSLALPALCVQLIRRRQECGLADGDLNRLLDALLLRLERRPSRGLRQQLVLAFARLILSDAGATTGFLSAWQSSATGANGLVVLLDGWSATDFDSDLHTVLSARALATLMSMKISPLYQIPVSYSSIFDAPESKGKRATRSAKAKAAKETAVVIPAQFWALKSLVTTAHLALQEHTLITGNLARQKDILLGGQAAGRGADSDDEHSSDSDGSDEEGGGSGMPSFEASTGSPFSDPKALSFLAEYGLSEDFFDSDPIGGGTDASIDQDFDVFESDFGPGALPGLLPAMFDIFIGLSKQDICQSTRESLTGSEVAAMTKFFQAANEQHVAAPVSDK</sequence>
<proteinExistence type="predicted"/>
<dbReference type="Proteomes" id="UP000030693">
    <property type="component" value="Unassembled WGS sequence"/>
</dbReference>
<dbReference type="SUPFAM" id="SSF48371">
    <property type="entry name" value="ARM repeat"/>
    <property type="match status" value="1"/>
</dbReference>
<dbReference type="PANTHER" id="PTHR10997:SF9">
    <property type="entry name" value="IMPORTIN-9"/>
    <property type="match status" value="1"/>
</dbReference>
<evidence type="ECO:0000313" key="8">
    <source>
        <dbReference type="Proteomes" id="UP000030693"/>
    </source>
</evidence>
<evidence type="ECO:0000256" key="2">
    <source>
        <dbReference type="ARBA" id="ARBA00022448"/>
    </source>
</evidence>
<evidence type="ECO:0000313" key="7">
    <source>
        <dbReference type="EMBL" id="KCV67836.1"/>
    </source>
</evidence>
<feature type="domain" description="Importin N-terminal" evidence="6">
    <location>
        <begin position="23"/>
        <end position="101"/>
    </location>
</feature>
<keyword evidence="8" id="KW-1185">Reference proteome</keyword>
<dbReference type="GeneID" id="20530293"/>
<dbReference type="PROSITE" id="PS50166">
    <property type="entry name" value="IMPORTIN_B_NT"/>
    <property type="match status" value="1"/>
</dbReference>
<dbReference type="RefSeq" id="XP_009497656.1">
    <property type="nucleotide sequence ID" value="XM_009499381.1"/>
</dbReference>
<protein>
    <recommendedName>
        <fullName evidence="6">Importin N-terminal domain-containing protein</fullName>
    </recommendedName>
</protein>
<gene>
    <name evidence="7" type="ORF">H696_05568</name>
</gene>
<keyword evidence="2" id="KW-0813">Transport</keyword>
<dbReference type="eggNOG" id="KOG2274">
    <property type="taxonomic scope" value="Eukaryota"/>
</dbReference>
<dbReference type="Gene3D" id="1.25.10.10">
    <property type="entry name" value="Leucine-rich Repeat Variant"/>
    <property type="match status" value="1"/>
</dbReference>
<keyword evidence="3" id="KW-0653">Protein transport</keyword>
<evidence type="ECO:0000256" key="5">
    <source>
        <dbReference type="SAM" id="MobiDB-lite"/>
    </source>
</evidence>
<reference evidence="7" key="1">
    <citation type="submission" date="2013-04" db="EMBL/GenBank/DDBJ databases">
        <title>The Genome Sequence of Fonticula alba ATCC 38817.</title>
        <authorList>
            <consortium name="The Broad Institute Genomics Platform"/>
            <person name="Russ C."/>
            <person name="Cuomo C."/>
            <person name="Burger G."/>
            <person name="Gray M.W."/>
            <person name="Holland P.W.H."/>
            <person name="King N."/>
            <person name="Lang F.B.F."/>
            <person name="Roger A.J."/>
            <person name="Ruiz-Trillo I."/>
            <person name="Brown M."/>
            <person name="Walker B."/>
            <person name="Young S."/>
            <person name="Zeng Q."/>
            <person name="Gargeya S."/>
            <person name="Fitzgerald M."/>
            <person name="Haas B."/>
            <person name="Abouelleil A."/>
            <person name="Allen A.W."/>
            <person name="Alvarado L."/>
            <person name="Arachchi H.M."/>
            <person name="Berlin A.M."/>
            <person name="Chapman S.B."/>
            <person name="Gainer-Dewar J."/>
            <person name="Goldberg J."/>
            <person name="Griggs A."/>
            <person name="Gujja S."/>
            <person name="Hansen M."/>
            <person name="Howarth C."/>
            <person name="Imamovic A."/>
            <person name="Ireland A."/>
            <person name="Larimer J."/>
            <person name="McCowan C."/>
            <person name="Murphy C."/>
            <person name="Pearson M."/>
            <person name="Poon T.W."/>
            <person name="Priest M."/>
            <person name="Roberts A."/>
            <person name="Saif S."/>
            <person name="Shea T."/>
            <person name="Sisk P."/>
            <person name="Sykes S."/>
            <person name="Wortman J."/>
            <person name="Nusbaum C."/>
            <person name="Birren B."/>
        </authorList>
    </citation>
    <scope>NUCLEOTIDE SEQUENCE [LARGE SCALE GENOMIC DNA]</scope>
    <source>
        <strain evidence="7">ATCC 38817</strain>
    </source>
</reference>